<organism evidence="3 4">
    <name type="scientific">Rhododendron griersonianum</name>
    <dbReference type="NCBI Taxonomy" id="479676"/>
    <lineage>
        <taxon>Eukaryota</taxon>
        <taxon>Viridiplantae</taxon>
        <taxon>Streptophyta</taxon>
        <taxon>Embryophyta</taxon>
        <taxon>Tracheophyta</taxon>
        <taxon>Spermatophyta</taxon>
        <taxon>Magnoliopsida</taxon>
        <taxon>eudicotyledons</taxon>
        <taxon>Gunneridae</taxon>
        <taxon>Pentapetalae</taxon>
        <taxon>asterids</taxon>
        <taxon>Ericales</taxon>
        <taxon>Ericaceae</taxon>
        <taxon>Ericoideae</taxon>
        <taxon>Rhodoreae</taxon>
        <taxon>Rhododendron</taxon>
    </lineage>
</organism>
<feature type="coiled-coil region" evidence="1">
    <location>
        <begin position="13"/>
        <end position="40"/>
    </location>
</feature>
<comment type="caution">
    <text evidence="3">The sequence shown here is derived from an EMBL/GenBank/DDBJ whole genome shotgun (WGS) entry which is preliminary data.</text>
</comment>
<protein>
    <submittedName>
        <fullName evidence="3">Uncharacterized protein</fullName>
    </submittedName>
</protein>
<dbReference type="EMBL" id="JACTNZ010000007">
    <property type="protein sequence ID" value="KAG5540048.1"/>
    <property type="molecule type" value="Genomic_DNA"/>
</dbReference>
<feature type="compositionally biased region" description="Polar residues" evidence="2">
    <location>
        <begin position="160"/>
        <end position="175"/>
    </location>
</feature>
<name>A0AAV6JIR5_9ERIC</name>
<keyword evidence="4" id="KW-1185">Reference proteome</keyword>
<evidence type="ECO:0000313" key="4">
    <source>
        <dbReference type="Proteomes" id="UP000823749"/>
    </source>
</evidence>
<accession>A0AAV6JIR5</accession>
<gene>
    <name evidence="3" type="ORF">RHGRI_020325</name>
</gene>
<evidence type="ECO:0000256" key="1">
    <source>
        <dbReference type="SAM" id="Coils"/>
    </source>
</evidence>
<feature type="region of interest" description="Disordered" evidence="2">
    <location>
        <begin position="160"/>
        <end position="185"/>
    </location>
</feature>
<dbReference type="Proteomes" id="UP000823749">
    <property type="component" value="Chromosome 7"/>
</dbReference>
<proteinExistence type="predicted"/>
<reference evidence="3" key="1">
    <citation type="submission" date="2020-08" db="EMBL/GenBank/DDBJ databases">
        <title>Plant Genome Project.</title>
        <authorList>
            <person name="Zhang R.-G."/>
        </authorList>
    </citation>
    <scope>NUCLEOTIDE SEQUENCE</scope>
    <source>
        <strain evidence="3">WSP0</strain>
        <tissue evidence="3">Leaf</tissue>
    </source>
</reference>
<evidence type="ECO:0000256" key="2">
    <source>
        <dbReference type="SAM" id="MobiDB-lite"/>
    </source>
</evidence>
<evidence type="ECO:0000313" key="3">
    <source>
        <dbReference type="EMBL" id="KAG5540048.1"/>
    </source>
</evidence>
<dbReference type="AlphaFoldDB" id="A0AAV6JIR5"/>
<feature type="region of interest" description="Disordered" evidence="2">
    <location>
        <begin position="103"/>
        <end position="141"/>
    </location>
</feature>
<keyword evidence="1" id="KW-0175">Coiled coil</keyword>
<sequence length="197" mass="22016">MDDALPAKYEEVREEEEEKLRSLREDFSDMVAEYDKYMNKKRQEKQGKLKRNHIRVPYQHDQVASETHNQPNLSSFFGGTIKESDLAGRCGYTEHSRPCIRESKDWDDSAHGNSTSVKTGEATCNDGEYSERNLAEPSNGLTIDKGSVDDLDQAICAGPSNSVISDNANKSTSSAIAGPSKRHHSTLVDPNIVENYF</sequence>